<evidence type="ECO:0000256" key="1">
    <source>
        <dbReference type="SAM" id="SignalP"/>
    </source>
</evidence>
<reference evidence="3 4" key="1">
    <citation type="submission" date="2020-01" db="EMBL/GenBank/DDBJ databases">
        <title>Whole genome and functional gene identification of agarase of Vibrio HN897.</title>
        <authorList>
            <person name="Liu Y."/>
            <person name="Zhao Z."/>
        </authorList>
    </citation>
    <scope>NUCLEOTIDE SEQUENCE [LARGE SCALE GENOMIC DNA]</scope>
    <source>
        <strain evidence="3 4">HN897</strain>
    </source>
</reference>
<dbReference type="InterPro" id="IPR032710">
    <property type="entry name" value="NTF2-like_dom_sf"/>
</dbReference>
<feature type="domain" description="SnoaL-like" evidence="2">
    <location>
        <begin position="47"/>
        <end position="156"/>
    </location>
</feature>
<dbReference type="Proteomes" id="UP000464262">
    <property type="component" value="Chromosome 2"/>
</dbReference>
<keyword evidence="4" id="KW-1185">Reference proteome</keyword>
<dbReference type="InterPro" id="IPR037401">
    <property type="entry name" value="SnoaL-like"/>
</dbReference>
<evidence type="ECO:0000313" key="4">
    <source>
        <dbReference type="Proteomes" id="UP000464262"/>
    </source>
</evidence>
<gene>
    <name evidence="3" type="ORF">GT360_15375</name>
</gene>
<dbReference type="SUPFAM" id="SSF54427">
    <property type="entry name" value="NTF2-like"/>
    <property type="match status" value="1"/>
</dbReference>
<dbReference type="RefSeq" id="WP_164649845.1">
    <property type="nucleotide sequence ID" value="NZ_CP047476.1"/>
</dbReference>
<evidence type="ECO:0000259" key="2">
    <source>
        <dbReference type="Pfam" id="PF12680"/>
    </source>
</evidence>
<organism evidence="3 4">
    <name type="scientific">Vibrio astriarenae</name>
    <dbReference type="NCBI Taxonomy" id="1481923"/>
    <lineage>
        <taxon>Bacteria</taxon>
        <taxon>Pseudomonadati</taxon>
        <taxon>Pseudomonadota</taxon>
        <taxon>Gammaproteobacteria</taxon>
        <taxon>Vibrionales</taxon>
        <taxon>Vibrionaceae</taxon>
        <taxon>Vibrio</taxon>
    </lineage>
</organism>
<dbReference type="KEGG" id="vas:GT360_15375"/>
<evidence type="ECO:0000313" key="3">
    <source>
        <dbReference type="EMBL" id="QIA64945.1"/>
    </source>
</evidence>
<proteinExistence type="predicted"/>
<dbReference type="Gene3D" id="3.10.450.50">
    <property type="match status" value="1"/>
</dbReference>
<feature type="chain" id="PRO_5031284810" evidence="1">
    <location>
        <begin position="25"/>
        <end position="172"/>
    </location>
</feature>
<feature type="signal peptide" evidence="1">
    <location>
        <begin position="1"/>
        <end position="24"/>
    </location>
</feature>
<protein>
    <submittedName>
        <fullName evidence="3">Nuclear transport factor 2 family protein</fullName>
    </submittedName>
</protein>
<accession>A0A7Z2T630</accession>
<dbReference type="AlphaFoldDB" id="A0A7Z2T630"/>
<sequence>MSKISSVVTFFTLLMTFAFSNAFAGEAGTMEHEKHEVHSEKTLAVAKAFLEAAGSGDAEAMKALMADDFQWHNEGDFSIPWIGTWGPKDKVFSEFMPAFGEGLKVTSWTTDYSFSNRENAVFMGTMSAIVTKTGEETGVFSWAVRVHVVDGKVKRWHWFEDSYAVSKAYHDK</sequence>
<dbReference type="Pfam" id="PF12680">
    <property type="entry name" value="SnoaL_2"/>
    <property type="match status" value="1"/>
</dbReference>
<name>A0A7Z2T630_9VIBR</name>
<keyword evidence="1" id="KW-0732">Signal</keyword>
<dbReference type="EMBL" id="CP047476">
    <property type="protein sequence ID" value="QIA64945.1"/>
    <property type="molecule type" value="Genomic_DNA"/>
</dbReference>